<name>A0A409XRA5_PSICY</name>
<sequence>MVKFASALLFAALIAAPVFASGNWDDLNSRDLSEQDIFGRELTETEAVYAREVDELFSRIAEDLESRGVEYADLSERSKIGRKIGNFFKKIWHGIKKVASVVLKREDGEEEIRDLSEQSLFFGRDLANTDTDIVFARETDELFSRVAEELDARDIDVQDLSERSKIGRFFKKMWHGIKKVASVSPAPPKQCYSCANCFMCLGQRKTARDRYDFEVQDLSERSKIGRFFKKIWHGIKKVASYLLSNATAVLIALCASTSVIRREDEEDELLARSAELDLDELFERYIEEIDERSPGFGSFMKNGMYVSQIYPLPSSPPCPLYLSTSETKTDHPLPLGPTSSTRRTKTTTTITQSPTPSSPTLHNQTAAKPTASSSAMPSEREYEDEHIFGQEFEFDFDEHDFNELDELD</sequence>
<organism evidence="3 4">
    <name type="scientific">Psilocybe cyanescens</name>
    <dbReference type="NCBI Taxonomy" id="93625"/>
    <lineage>
        <taxon>Eukaryota</taxon>
        <taxon>Fungi</taxon>
        <taxon>Dikarya</taxon>
        <taxon>Basidiomycota</taxon>
        <taxon>Agaricomycotina</taxon>
        <taxon>Agaricomycetes</taxon>
        <taxon>Agaricomycetidae</taxon>
        <taxon>Agaricales</taxon>
        <taxon>Agaricineae</taxon>
        <taxon>Strophariaceae</taxon>
        <taxon>Psilocybe</taxon>
    </lineage>
</organism>
<reference evidence="3 4" key="1">
    <citation type="journal article" date="2018" name="Evol. Lett.">
        <title>Horizontal gene cluster transfer increased hallucinogenic mushroom diversity.</title>
        <authorList>
            <person name="Reynolds H.T."/>
            <person name="Vijayakumar V."/>
            <person name="Gluck-Thaler E."/>
            <person name="Korotkin H.B."/>
            <person name="Matheny P.B."/>
            <person name="Slot J.C."/>
        </authorList>
    </citation>
    <scope>NUCLEOTIDE SEQUENCE [LARGE SCALE GENOMIC DNA]</scope>
    <source>
        <strain evidence="3 4">2631</strain>
    </source>
</reference>
<feature type="region of interest" description="Disordered" evidence="1">
    <location>
        <begin position="321"/>
        <end position="408"/>
    </location>
</feature>
<feature type="chain" id="PRO_5019423043" evidence="2">
    <location>
        <begin position="21"/>
        <end position="408"/>
    </location>
</feature>
<evidence type="ECO:0000313" key="4">
    <source>
        <dbReference type="Proteomes" id="UP000283269"/>
    </source>
</evidence>
<keyword evidence="4" id="KW-1185">Reference proteome</keyword>
<protein>
    <submittedName>
        <fullName evidence="3">Uncharacterized protein</fullName>
    </submittedName>
</protein>
<feature type="compositionally biased region" description="Polar residues" evidence="1">
    <location>
        <begin position="361"/>
        <end position="376"/>
    </location>
</feature>
<gene>
    <name evidence="3" type="ORF">CVT25_014471</name>
</gene>
<feature type="compositionally biased region" description="Basic and acidic residues" evidence="1">
    <location>
        <begin position="378"/>
        <end position="388"/>
    </location>
</feature>
<dbReference type="Proteomes" id="UP000283269">
    <property type="component" value="Unassembled WGS sequence"/>
</dbReference>
<feature type="compositionally biased region" description="Acidic residues" evidence="1">
    <location>
        <begin position="392"/>
        <end position="408"/>
    </location>
</feature>
<dbReference type="OrthoDB" id="3056980at2759"/>
<accession>A0A409XRA5</accession>
<dbReference type="InParanoid" id="A0A409XRA5"/>
<comment type="caution">
    <text evidence="3">The sequence shown here is derived from an EMBL/GenBank/DDBJ whole genome shotgun (WGS) entry which is preliminary data.</text>
</comment>
<dbReference type="EMBL" id="NHYD01000787">
    <property type="protein sequence ID" value="PPQ93342.1"/>
    <property type="molecule type" value="Genomic_DNA"/>
</dbReference>
<keyword evidence="2" id="KW-0732">Signal</keyword>
<evidence type="ECO:0000256" key="1">
    <source>
        <dbReference type="SAM" id="MobiDB-lite"/>
    </source>
</evidence>
<evidence type="ECO:0000256" key="2">
    <source>
        <dbReference type="SAM" id="SignalP"/>
    </source>
</evidence>
<feature type="signal peptide" evidence="2">
    <location>
        <begin position="1"/>
        <end position="20"/>
    </location>
</feature>
<proteinExistence type="predicted"/>
<dbReference type="AlphaFoldDB" id="A0A409XRA5"/>
<feature type="compositionally biased region" description="Low complexity" evidence="1">
    <location>
        <begin position="337"/>
        <end position="360"/>
    </location>
</feature>
<evidence type="ECO:0000313" key="3">
    <source>
        <dbReference type="EMBL" id="PPQ93342.1"/>
    </source>
</evidence>